<proteinExistence type="predicted"/>
<evidence type="ECO:0000256" key="1">
    <source>
        <dbReference type="SAM" id="Phobius"/>
    </source>
</evidence>
<dbReference type="Proteomes" id="UP001560296">
    <property type="component" value="Unassembled WGS sequence"/>
</dbReference>
<dbReference type="EMBL" id="JBFTEG010000031">
    <property type="protein sequence ID" value="MEX6504578.1"/>
    <property type="molecule type" value="Genomic_DNA"/>
</dbReference>
<gene>
    <name evidence="2" type="ORF">AB5S05_21255</name>
</gene>
<feature type="transmembrane region" description="Helical" evidence="1">
    <location>
        <begin position="12"/>
        <end position="37"/>
    </location>
</feature>
<keyword evidence="1" id="KW-0472">Membrane</keyword>
<sequence length="41" mass="4713">MVLPGFFLEVKMPLYALDLLLMLVPVTTLFLALPVVLMRFF</sequence>
<reference evidence="2 3" key="1">
    <citation type="submission" date="2024-07" db="EMBL/GenBank/DDBJ databases">
        <authorList>
            <person name="Li M."/>
        </authorList>
    </citation>
    <scope>NUCLEOTIDE SEQUENCE [LARGE SCALE GENOMIC DNA]</scope>
    <source>
        <strain evidence="2 3">25A3E</strain>
    </source>
</reference>
<dbReference type="RefSeq" id="WP_369289509.1">
    <property type="nucleotide sequence ID" value="NZ_JBFTEG010000031.1"/>
</dbReference>
<organism evidence="2 3">
    <name type="scientific">Pseudomonas zhanjiangensis</name>
    <dbReference type="NCBI Taxonomy" id="3239015"/>
    <lineage>
        <taxon>Bacteria</taxon>
        <taxon>Pseudomonadati</taxon>
        <taxon>Pseudomonadota</taxon>
        <taxon>Gammaproteobacteria</taxon>
        <taxon>Pseudomonadales</taxon>
        <taxon>Pseudomonadaceae</taxon>
        <taxon>Pseudomonas</taxon>
    </lineage>
</organism>
<keyword evidence="3" id="KW-1185">Reference proteome</keyword>
<evidence type="ECO:0000313" key="2">
    <source>
        <dbReference type="EMBL" id="MEX6504578.1"/>
    </source>
</evidence>
<name>A0ABV3Z336_9PSED</name>
<evidence type="ECO:0000313" key="3">
    <source>
        <dbReference type="Proteomes" id="UP001560296"/>
    </source>
</evidence>
<keyword evidence="1" id="KW-1133">Transmembrane helix</keyword>
<comment type="caution">
    <text evidence="2">The sequence shown here is derived from an EMBL/GenBank/DDBJ whole genome shotgun (WGS) entry which is preliminary data.</text>
</comment>
<protein>
    <submittedName>
        <fullName evidence="2">Uncharacterized protein</fullName>
    </submittedName>
</protein>
<accession>A0ABV3Z336</accession>
<keyword evidence="1" id="KW-0812">Transmembrane</keyword>